<proteinExistence type="predicted"/>
<evidence type="ECO:0000313" key="2">
    <source>
        <dbReference type="EMBL" id="CRH00526.1"/>
    </source>
</evidence>
<evidence type="ECO:0000313" key="3">
    <source>
        <dbReference type="Proteomes" id="UP000220158"/>
    </source>
</evidence>
<name>A0A1J1H6F0_PLARL</name>
<protein>
    <submittedName>
        <fullName evidence="2">Uncharacterized protein</fullName>
    </submittedName>
</protein>
<dbReference type="VEuPathDB" id="PlasmoDB:PRELSG_1018100"/>
<dbReference type="AlphaFoldDB" id="A0A1J1H6F0"/>
<keyword evidence="1" id="KW-0812">Transmembrane</keyword>
<dbReference type="KEGG" id="prel:PRELSG_1018100"/>
<sequence>MDKESFLLSEKIKFDKFNENVEEEYKKRFNSNSKIDEYFEDNISLSDEKKRKEKIFLYNFISPFIDLGKRFYSSLKLVYEPKLYHFSIFLTILWAYKNTKCINKLLFYKYNDIYYQITRPDSLNSRYKAFKTLVIGGLVIPCSFIAFSIYDINKEKKKFLFIKSSEEPFSKKHNILIPYTLKRNISKKIVSLKKKTLFFAKDLAENNNFKRLSKEYHKNIDNRLRKYYIKKDELI</sequence>
<keyword evidence="3" id="KW-1185">Reference proteome</keyword>
<keyword evidence="1" id="KW-0472">Membrane</keyword>
<gene>
    <name evidence="2" type="ORF">PRELSG_1018100</name>
</gene>
<dbReference type="EMBL" id="LN835305">
    <property type="protein sequence ID" value="CRH00526.1"/>
    <property type="molecule type" value="Genomic_DNA"/>
</dbReference>
<evidence type="ECO:0000256" key="1">
    <source>
        <dbReference type="SAM" id="Phobius"/>
    </source>
</evidence>
<keyword evidence="1" id="KW-1133">Transmembrane helix</keyword>
<dbReference type="RefSeq" id="XP_028533529.1">
    <property type="nucleotide sequence ID" value="XM_028677106.1"/>
</dbReference>
<reference evidence="2 3" key="1">
    <citation type="submission" date="2015-04" db="EMBL/GenBank/DDBJ databases">
        <authorList>
            <consortium name="Pathogen Informatics"/>
        </authorList>
    </citation>
    <scope>NUCLEOTIDE SEQUENCE [LARGE SCALE GENOMIC DNA]</scope>
    <source>
        <strain evidence="2 3">SGS1</strain>
    </source>
</reference>
<dbReference type="OMA" id="EYHTNIN"/>
<dbReference type="OrthoDB" id="345965at2759"/>
<accession>A0A1J1H6F0</accession>
<organism evidence="2 3">
    <name type="scientific">Plasmodium relictum</name>
    <dbReference type="NCBI Taxonomy" id="85471"/>
    <lineage>
        <taxon>Eukaryota</taxon>
        <taxon>Sar</taxon>
        <taxon>Alveolata</taxon>
        <taxon>Apicomplexa</taxon>
        <taxon>Aconoidasida</taxon>
        <taxon>Haemosporida</taxon>
        <taxon>Plasmodiidae</taxon>
        <taxon>Plasmodium</taxon>
        <taxon>Plasmodium (Haemamoeba)</taxon>
    </lineage>
</organism>
<dbReference type="GeneID" id="39736647"/>
<feature type="transmembrane region" description="Helical" evidence="1">
    <location>
        <begin position="129"/>
        <end position="150"/>
    </location>
</feature>
<dbReference type="Proteomes" id="UP000220158">
    <property type="component" value="Chromosome 10"/>
</dbReference>